<dbReference type="Proteomes" id="UP000265520">
    <property type="component" value="Unassembled WGS sequence"/>
</dbReference>
<feature type="compositionally biased region" description="Basic and acidic residues" evidence="1">
    <location>
        <begin position="14"/>
        <end position="29"/>
    </location>
</feature>
<keyword evidence="3" id="KW-1185">Reference proteome</keyword>
<reference evidence="2 3" key="1">
    <citation type="journal article" date="2018" name="Front. Plant Sci.">
        <title>Red Clover (Trifolium pratense) and Zigzag Clover (T. medium) - A Picture of Genomic Similarities and Differences.</title>
        <authorList>
            <person name="Dluhosova J."/>
            <person name="Istvanek J."/>
            <person name="Nedelnik J."/>
            <person name="Repkova J."/>
        </authorList>
    </citation>
    <scope>NUCLEOTIDE SEQUENCE [LARGE SCALE GENOMIC DNA]</scope>
    <source>
        <strain evidence="3">cv. 10/8</strain>
        <tissue evidence="2">Leaf</tissue>
    </source>
</reference>
<comment type="caution">
    <text evidence="2">The sequence shown here is derived from an EMBL/GenBank/DDBJ whole genome shotgun (WGS) entry which is preliminary data.</text>
</comment>
<feature type="non-terminal residue" evidence="2">
    <location>
        <position position="1"/>
    </location>
</feature>
<evidence type="ECO:0000313" key="3">
    <source>
        <dbReference type="Proteomes" id="UP000265520"/>
    </source>
</evidence>
<accession>A0A392QKH9</accession>
<dbReference type="AlphaFoldDB" id="A0A392QKH9"/>
<name>A0A392QKH9_9FABA</name>
<organism evidence="2 3">
    <name type="scientific">Trifolium medium</name>
    <dbReference type="NCBI Taxonomy" id="97028"/>
    <lineage>
        <taxon>Eukaryota</taxon>
        <taxon>Viridiplantae</taxon>
        <taxon>Streptophyta</taxon>
        <taxon>Embryophyta</taxon>
        <taxon>Tracheophyta</taxon>
        <taxon>Spermatophyta</taxon>
        <taxon>Magnoliopsida</taxon>
        <taxon>eudicotyledons</taxon>
        <taxon>Gunneridae</taxon>
        <taxon>Pentapetalae</taxon>
        <taxon>rosids</taxon>
        <taxon>fabids</taxon>
        <taxon>Fabales</taxon>
        <taxon>Fabaceae</taxon>
        <taxon>Papilionoideae</taxon>
        <taxon>50 kb inversion clade</taxon>
        <taxon>NPAAA clade</taxon>
        <taxon>Hologalegina</taxon>
        <taxon>IRL clade</taxon>
        <taxon>Trifolieae</taxon>
        <taxon>Trifolium</taxon>
    </lineage>
</organism>
<proteinExistence type="predicted"/>
<feature type="non-terminal residue" evidence="2">
    <location>
        <position position="190"/>
    </location>
</feature>
<feature type="compositionally biased region" description="Basic residues" evidence="1">
    <location>
        <begin position="30"/>
        <end position="44"/>
    </location>
</feature>
<protein>
    <submittedName>
        <fullName evidence="2">Uncharacterized protein</fullName>
    </submittedName>
</protein>
<feature type="compositionally biased region" description="Basic and acidic residues" evidence="1">
    <location>
        <begin position="61"/>
        <end position="75"/>
    </location>
</feature>
<dbReference type="EMBL" id="LXQA010139353">
    <property type="protein sequence ID" value="MCI24056.1"/>
    <property type="molecule type" value="Genomic_DNA"/>
</dbReference>
<sequence length="190" mass="23189">EWTEVRSRRRKERRQAERGHDRTQQDRYYHRSRSISFSRRRRLNGRSPWDQNQSRRSSRIGRRDSRYSPERDRVFRRSRAPQLRVRSISAQKNYGGVHSDHVIQGRRQIDDECRYPVFLSVHQNNGLRNDSRRQGSFPYHDQRSDFEMKHSEQGQYAVERMRKDGAEFRWRSRVGRSRVRRPVENDNSDC</sequence>
<evidence type="ECO:0000256" key="1">
    <source>
        <dbReference type="SAM" id="MobiDB-lite"/>
    </source>
</evidence>
<feature type="region of interest" description="Disordered" evidence="1">
    <location>
        <begin position="1"/>
        <end position="79"/>
    </location>
</feature>
<evidence type="ECO:0000313" key="2">
    <source>
        <dbReference type="EMBL" id="MCI24056.1"/>
    </source>
</evidence>